<feature type="binding site" evidence="1">
    <location>
        <position position="51"/>
    </location>
    <ligand>
        <name>Mg(2+)</name>
        <dbReference type="ChEBI" id="CHEBI:18420"/>
        <label>1</label>
    </ligand>
</feature>
<dbReference type="GeneID" id="49388333"/>
<dbReference type="AlphaFoldDB" id="A0A2K8PSP7"/>
<dbReference type="Proteomes" id="UP000231791">
    <property type="component" value="Chromosome"/>
</dbReference>
<reference evidence="2 3" key="1">
    <citation type="submission" date="2017-11" db="EMBL/GenBank/DDBJ databases">
        <title>Complete genome sequence of Streptomyces lavendulae subsp. lavendulae CCM 3239 (formerly 'Streptomyces aureofaciens CCM 3239'), the producer of the angucycline-type antibiotic auricin.</title>
        <authorList>
            <person name="Busche T."/>
            <person name="Novakova R."/>
            <person name="Al'Dilaimi A."/>
            <person name="Homerova D."/>
            <person name="Feckova L."/>
            <person name="Rezuchova B."/>
            <person name="Mingyar E."/>
            <person name="Csolleiova D."/>
            <person name="Bekeova C."/>
            <person name="Winkler A."/>
            <person name="Sevcikova B."/>
            <person name="Kalinowski J."/>
            <person name="Kormanec J."/>
            <person name="Ruckert C."/>
        </authorList>
    </citation>
    <scope>NUCLEOTIDE SEQUENCE [LARGE SCALE GENOMIC DNA]</scope>
    <source>
        <strain evidence="2 3">CCM 3239</strain>
    </source>
</reference>
<dbReference type="KEGG" id="slx:SLAV_36875"/>
<feature type="binding site" evidence="1">
    <location>
        <position position="52"/>
    </location>
    <ligand>
        <name>Mg(2+)</name>
        <dbReference type="ChEBI" id="CHEBI:18420"/>
        <label>1</label>
    </ligand>
</feature>
<dbReference type="InterPro" id="IPR050792">
    <property type="entry name" value="ADP-ribosylglycohydrolase"/>
</dbReference>
<protein>
    <submittedName>
        <fullName evidence="2">ADP-ribosylglycohydrolase</fullName>
    </submittedName>
</protein>
<comment type="cofactor">
    <cofactor evidence="1">
        <name>Mg(2+)</name>
        <dbReference type="ChEBI" id="CHEBI:18420"/>
    </cofactor>
    <text evidence="1">Binds 2 magnesium ions per subunit.</text>
</comment>
<dbReference type="InterPro" id="IPR005502">
    <property type="entry name" value="Ribosyl_crysJ1"/>
</dbReference>
<feature type="binding site" evidence="1">
    <location>
        <position position="53"/>
    </location>
    <ligand>
        <name>Mg(2+)</name>
        <dbReference type="ChEBI" id="CHEBI:18420"/>
        <label>1</label>
    </ligand>
</feature>
<dbReference type="GO" id="GO:0016787">
    <property type="term" value="F:hydrolase activity"/>
    <property type="evidence" value="ECO:0007669"/>
    <property type="project" value="UniProtKB-KW"/>
</dbReference>
<dbReference type="Pfam" id="PF03747">
    <property type="entry name" value="ADP_ribosyl_GH"/>
    <property type="match status" value="1"/>
</dbReference>
<evidence type="ECO:0000313" key="3">
    <source>
        <dbReference type="Proteomes" id="UP000231791"/>
    </source>
</evidence>
<name>A0A2K8PSP7_STRLA</name>
<dbReference type="EMBL" id="CP024985">
    <property type="protein sequence ID" value="ATZ29140.1"/>
    <property type="molecule type" value="Genomic_DNA"/>
</dbReference>
<keyword evidence="2" id="KW-0378">Hydrolase</keyword>
<dbReference type="OrthoDB" id="9798107at2"/>
<feature type="binding site" evidence="1">
    <location>
        <position position="268"/>
    </location>
    <ligand>
        <name>Mg(2+)</name>
        <dbReference type="ChEBI" id="CHEBI:18420"/>
        <label>1</label>
    </ligand>
</feature>
<accession>A0A2K8PSP7</accession>
<dbReference type="PANTHER" id="PTHR16222:SF12">
    <property type="entry name" value="ADP-RIBOSYLGLYCOHYDROLASE-RELATED"/>
    <property type="match status" value="1"/>
</dbReference>
<dbReference type="RefSeq" id="WP_030227899.1">
    <property type="nucleotide sequence ID" value="NZ_CP024985.1"/>
</dbReference>
<evidence type="ECO:0000256" key="1">
    <source>
        <dbReference type="PIRSR" id="PIRSR605502-1"/>
    </source>
</evidence>
<proteinExistence type="predicted"/>
<keyword evidence="1" id="KW-0479">Metal-binding</keyword>
<keyword evidence="3" id="KW-1185">Reference proteome</keyword>
<dbReference type="InterPro" id="IPR036705">
    <property type="entry name" value="Ribosyl_crysJ1_sf"/>
</dbReference>
<feature type="binding site" evidence="1">
    <location>
        <position position="265"/>
    </location>
    <ligand>
        <name>Mg(2+)</name>
        <dbReference type="ChEBI" id="CHEBI:18420"/>
        <label>1</label>
    </ligand>
</feature>
<dbReference type="Gene3D" id="1.10.4080.10">
    <property type="entry name" value="ADP-ribosylation/Crystallin J1"/>
    <property type="match status" value="1"/>
</dbReference>
<evidence type="ECO:0000313" key="2">
    <source>
        <dbReference type="EMBL" id="ATZ29140.1"/>
    </source>
</evidence>
<dbReference type="PANTHER" id="PTHR16222">
    <property type="entry name" value="ADP-RIBOSYLGLYCOHYDROLASE"/>
    <property type="match status" value="1"/>
</dbReference>
<dbReference type="SUPFAM" id="SSF101478">
    <property type="entry name" value="ADP-ribosylglycohydrolase"/>
    <property type="match status" value="1"/>
</dbReference>
<sequence>MIKPPAAALDSLSGLAFGDAFGDRWFGILRREGPAALEARILPPEPLWRWSDDTAQALVLVRELAEGGGSVDQDRLALRLAEAYADDTHRGYGASMHDVLRRIGAGEAWQEVVAGQFDGQGSWGNGSAMRVAPLGAWLAEDLDAVAGQAARQSEVSHHHPEAVAGAVAVAVAAALATRSRGGAAPARPDFLRAVAERLPAGDVRSGVRTAARMPEHTSIRHAAEVLGSGYRMSAPDTVPYALWCAAGHLDDLHEGLWSTVAGRGDIDTTCAIAGGVIAARTGVASLPAAWHAAREPLPLAVYG</sequence>
<dbReference type="GO" id="GO:0046872">
    <property type="term" value="F:metal ion binding"/>
    <property type="evidence" value="ECO:0007669"/>
    <property type="project" value="UniProtKB-KW"/>
</dbReference>
<feature type="binding site" evidence="1">
    <location>
        <position position="267"/>
    </location>
    <ligand>
        <name>Mg(2+)</name>
        <dbReference type="ChEBI" id="CHEBI:18420"/>
        <label>1</label>
    </ligand>
</feature>
<gene>
    <name evidence="2" type="ORF">SLAV_36875</name>
</gene>
<keyword evidence="1" id="KW-0460">Magnesium</keyword>
<organism evidence="2 3">
    <name type="scientific">Streptomyces lavendulae subsp. lavendulae</name>
    <dbReference type="NCBI Taxonomy" id="58340"/>
    <lineage>
        <taxon>Bacteria</taxon>
        <taxon>Bacillati</taxon>
        <taxon>Actinomycetota</taxon>
        <taxon>Actinomycetes</taxon>
        <taxon>Kitasatosporales</taxon>
        <taxon>Streptomycetaceae</taxon>
        <taxon>Streptomyces</taxon>
    </lineage>
</organism>